<dbReference type="SUPFAM" id="SSF51730">
    <property type="entry name" value="FAD-linked oxidoreductase"/>
    <property type="match status" value="1"/>
</dbReference>
<keyword evidence="1" id="KW-0560">Oxidoreductase</keyword>
<keyword evidence="3" id="KW-1185">Reference proteome</keyword>
<sequence length="249" mass="27985">MAIIYEINPPKIPDGEISDDEINSLVEKLLQRVSDISNFCDGIHVTDSVLGTKRVSALSIGRLLKSIHPNLQITISMRVRDKDMNLIKHLTKESIELKLDGILILKGDPSKENPTDSGLIPSQVVKELNELGYGNKIDFFLSLPSNPNFEKIQKKIVAKPKGFMTQVIHSTEQVQRISNELRPKGLRIIPCVLLPSDKNNNSAKFLELDWSNYKENPSNFIKQIHNISGDVLVTSPNDFTFAKETLMKI</sequence>
<organism evidence="2 3">
    <name type="scientific">Nitrosarchaeum koreense MY1</name>
    <dbReference type="NCBI Taxonomy" id="1001994"/>
    <lineage>
        <taxon>Archaea</taxon>
        <taxon>Nitrososphaerota</taxon>
        <taxon>Nitrososphaeria</taxon>
        <taxon>Nitrosopumilales</taxon>
        <taxon>Nitrosopumilaceae</taxon>
        <taxon>Nitrosarchaeum</taxon>
    </lineage>
</organism>
<dbReference type="GO" id="GO:0035999">
    <property type="term" value="P:tetrahydrofolate interconversion"/>
    <property type="evidence" value="ECO:0007669"/>
    <property type="project" value="UniProtKB-UniPathway"/>
</dbReference>
<reference evidence="2 3" key="1">
    <citation type="journal article" date="2011" name="J. Bacteriol.">
        <title>Genome Sequence of an Ammonia-Oxidizing Soil Archaeon, "Candidatus Nitrosoarchaeum koreensis" MY1.</title>
        <authorList>
            <person name="Kim B.K."/>
            <person name="Jung M.Y."/>
            <person name="Yu D.S."/>
            <person name="Park S.J."/>
            <person name="Oh T.K."/>
            <person name="Rhee S.K."/>
            <person name="Kim J.F."/>
        </authorList>
    </citation>
    <scope>NUCLEOTIDE SEQUENCE [LARGE SCALE GENOMIC DNA]</scope>
    <source>
        <strain evidence="2 3">MY1</strain>
    </source>
</reference>
<protein>
    <submittedName>
        <fullName evidence="2">5 10-methylenetetrahydrofolate reductase-like protein</fullName>
    </submittedName>
</protein>
<dbReference type="Proteomes" id="UP000004440">
    <property type="component" value="Unassembled WGS sequence"/>
</dbReference>
<dbReference type="OrthoDB" id="10385at2157"/>
<evidence type="ECO:0000313" key="2">
    <source>
        <dbReference type="EMBL" id="EGP94189.1"/>
    </source>
</evidence>
<dbReference type="EMBL" id="AFPU01000001">
    <property type="protein sequence ID" value="EGP94189.1"/>
    <property type="molecule type" value="Genomic_DNA"/>
</dbReference>
<dbReference type="AlphaFoldDB" id="F9CZ31"/>
<proteinExistence type="predicted"/>
<dbReference type="UniPathway" id="UPA00193"/>
<dbReference type="InterPro" id="IPR029041">
    <property type="entry name" value="FAD-linked_oxidoreductase-like"/>
</dbReference>
<evidence type="ECO:0000313" key="3">
    <source>
        <dbReference type="Proteomes" id="UP000004440"/>
    </source>
</evidence>
<evidence type="ECO:0000256" key="1">
    <source>
        <dbReference type="ARBA" id="ARBA00023002"/>
    </source>
</evidence>
<name>F9CZ31_9ARCH</name>
<dbReference type="Gene3D" id="3.20.20.220">
    <property type="match status" value="1"/>
</dbReference>
<comment type="caution">
    <text evidence="2">The sequence shown here is derived from an EMBL/GenBank/DDBJ whole genome shotgun (WGS) entry which is preliminary data.</text>
</comment>
<dbReference type="RefSeq" id="WP_007551118.1">
    <property type="nucleotide sequence ID" value="NZ_AFPU01000001.1"/>
</dbReference>
<accession>F9CZ31</accession>
<gene>
    <name evidence="2" type="ORF">MY1_1433</name>
</gene>
<dbReference type="STRING" id="1001994.MY1_1433"/>
<dbReference type="GO" id="GO:0016491">
    <property type="term" value="F:oxidoreductase activity"/>
    <property type="evidence" value="ECO:0007669"/>
    <property type="project" value="UniProtKB-KW"/>
</dbReference>